<dbReference type="InterPro" id="IPR036271">
    <property type="entry name" value="Tet_transcr_reg_TetR-rel_C_sf"/>
</dbReference>
<dbReference type="RefSeq" id="WP_205121474.1">
    <property type="nucleotide sequence ID" value="NZ_JAFBCM010000001.1"/>
</dbReference>
<evidence type="ECO:0000256" key="3">
    <source>
        <dbReference type="ARBA" id="ARBA00023125"/>
    </source>
</evidence>
<dbReference type="PANTHER" id="PTHR30055:SF234">
    <property type="entry name" value="HTH-TYPE TRANSCRIPTIONAL REGULATOR BETI"/>
    <property type="match status" value="1"/>
</dbReference>
<dbReference type="Gene3D" id="1.10.357.10">
    <property type="entry name" value="Tetracycline Repressor, domain 2"/>
    <property type="match status" value="1"/>
</dbReference>
<dbReference type="InterPro" id="IPR039538">
    <property type="entry name" value="BetI_C"/>
</dbReference>
<keyword evidence="8" id="KW-1185">Reference proteome</keyword>
<evidence type="ECO:0000256" key="2">
    <source>
        <dbReference type="ARBA" id="ARBA00023015"/>
    </source>
</evidence>
<keyword evidence="3 5" id="KW-0238">DNA-binding</keyword>
<evidence type="ECO:0000313" key="8">
    <source>
        <dbReference type="Proteomes" id="UP001595699"/>
    </source>
</evidence>
<accession>A0ABV7YHX1</accession>
<dbReference type="PANTHER" id="PTHR30055">
    <property type="entry name" value="HTH-TYPE TRANSCRIPTIONAL REGULATOR RUTR"/>
    <property type="match status" value="1"/>
</dbReference>
<evidence type="ECO:0000256" key="5">
    <source>
        <dbReference type="PROSITE-ProRule" id="PRU00335"/>
    </source>
</evidence>
<dbReference type="InterPro" id="IPR009057">
    <property type="entry name" value="Homeodomain-like_sf"/>
</dbReference>
<keyword evidence="2" id="KW-0805">Transcription regulation</keyword>
<proteinExistence type="predicted"/>
<dbReference type="SUPFAM" id="SSF46689">
    <property type="entry name" value="Homeodomain-like"/>
    <property type="match status" value="1"/>
</dbReference>
<dbReference type="EMBL" id="JBHRZH010000027">
    <property type="protein sequence ID" value="MFC3764542.1"/>
    <property type="molecule type" value="Genomic_DNA"/>
</dbReference>
<dbReference type="Pfam" id="PF00440">
    <property type="entry name" value="TetR_N"/>
    <property type="match status" value="1"/>
</dbReference>
<reference evidence="8" key="1">
    <citation type="journal article" date="2019" name="Int. J. Syst. Evol. Microbiol.">
        <title>The Global Catalogue of Microorganisms (GCM) 10K type strain sequencing project: providing services to taxonomists for standard genome sequencing and annotation.</title>
        <authorList>
            <consortium name="The Broad Institute Genomics Platform"/>
            <consortium name="The Broad Institute Genome Sequencing Center for Infectious Disease"/>
            <person name="Wu L."/>
            <person name="Ma J."/>
        </authorList>
    </citation>
    <scope>NUCLEOTIDE SEQUENCE [LARGE SCALE GENOMIC DNA]</scope>
    <source>
        <strain evidence="8">CGMCC 4.7241</strain>
    </source>
</reference>
<evidence type="ECO:0000313" key="7">
    <source>
        <dbReference type="EMBL" id="MFC3764542.1"/>
    </source>
</evidence>
<name>A0ABV7YHX1_9ACTN</name>
<evidence type="ECO:0000259" key="6">
    <source>
        <dbReference type="PROSITE" id="PS50977"/>
    </source>
</evidence>
<protein>
    <submittedName>
        <fullName evidence="7">TetR/AcrR family transcriptional regulator</fullName>
    </submittedName>
</protein>
<comment type="caution">
    <text evidence="7">The sequence shown here is derived from an EMBL/GenBank/DDBJ whole genome shotgun (WGS) entry which is preliminary data.</text>
</comment>
<dbReference type="Pfam" id="PF13977">
    <property type="entry name" value="TetR_C_6"/>
    <property type="match status" value="1"/>
</dbReference>
<dbReference type="InterPro" id="IPR001647">
    <property type="entry name" value="HTH_TetR"/>
</dbReference>
<dbReference type="InterPro" id="IPR050109">
    <property type="entry name" value="HTH-type_TetR-like_transc_reg"/>
</dbReference>
<dbReference type="PROSITE" id="PS50977">
    <property type="entry name" value="HTH_TETR_2"/>
    <property type="match status" value="1"/>
</dbReference>
<organism evidence="7 8">
    <name type="scientific">Tenggerimyces flavus</name>
    <dbReference type="NCBI Taxonomy" id="1708749"/>
    <lineage>
        <taxon>Bacteria</taxon>
        <taxon>Bacillati</taxon>
        <taxon>Actinomycetota</taxon>
        <taxon>Actinomycetes</taxon>
        <taxon>Propionibacteriales</taxon>
        <taxon>Nocardioidaceae</taxon>
        <taxon>Tenggerimyces</taxon>
    </lineage>
</organism>
<gene>
    <name evidence="7" type="ORF">ACFOUW_27140</name>
</gene>
<dbReference type="PRINTS" id="PR00455">
    <property type="entry name" value="HTHTETR"/>
</dbReference>
<feature type="domain" description="HTH tetR-type" evidence="6">
    <location>
        <begin position="9"/>
        <end position="69"/>
    </location>
</feature>
<keyword evidence="1" id="KW-0678">Repressor</keyword>
<keyword evidence="4" id="KW-0804">Transcription</keyword>
<evidence type="ECO:0000256" key="4">
    <source>
        <dbReference type="ARBA" id="ARBA00023163"/>
    </source>
</evidence>
<dbReference type="SUPFAM" id="SSF48498">
    <property type="entry name" value="Tetracyclin repressor-like, C-terminal domain"/>
    <property type="match status" value="1"/>
</dbReference>
<sequence length="200" mass="21474">MAPRRVDAEARRTEILAAAVRTFARKGYAATRIEDVAAEAGIGKGSVYLYFDSRESLLHSAFQAMTTASQGVLDAAREGAGTPLERLAGLIRDVLGMIASDPDLSVVLLDFWAAGRLGDAPQPIDMAQLYVDYRAVIVALLREAATEGTVREDVGEQEAMVLVGAIEGCMLQWVMDPRISLPGLAEPIVAVCIDGLRKEK</sequence>
<dbReference type="Proteomes" id="UP001595699">
    <property type="component" value="Unassembled WGS sequence"/>
</dbReference>
<feature type="DNA-binding region" description="H-T-H motif" evidence="5">
    <location>
        <begin position="32"/>
        <end position="51"/>
    </location>
</feature>
<evidence type="ECO:0000256" key="1">
    <source>
        <dbReference type="ARBA" id="ARBA00022491"/>
    </source>
</evidence>